<protein>
    <submittedName>
        <fullName evidence="1">Uncharacterized protein</fullName>
    </submittedName>
</protein>
<proteinExistence type="predicted"/>
<reference evidence="2" key="1">
    <citation type="submission" date="2017-02" db="EMBL/GenBank/DDBJ databases">
        <authorList>
            <person name="Varghese N."/>
            <person name="Submissions S."/>
        </authorList>
    </citation>
    <scope>NUCLEOTIDE SEQUENCE [LARGE SCALE GENOMIC DNA]</scope>
    <source>
        <strain evidence="2">DSM 24967</strain>
    </source>
</reference>
<name>A0A1T5C572_9BACT</name>
<evidence type="ECO:0000313" key="2">
    <source>
        <dbReference type="Proteomes" id="UP000190852"/>
    </source>
</evidence>
<dbReference type="RefSeq" id="WP_068183770.1">
    <property type="nucleotide sequence ID" value="NZ_FUYQ01000010.1"/>
</dbReference>
<evidence type="ECO:0000313" key="1">
    <source>
        <dbReference type="EMBL" id="SKB54742.1"/>
    </source>
</evidence>
<keyword evidence="2" id="KW-1185">Reference proteome</keyword>
<dbReference type="Proteomes" id="UP000190852">
    <property type="component" value="Unassembled WGS sequence"/>
</dbReference>
<dbReference type="EMBL" id="FUYQ01000010">
    <property type="protein sequence ID" value="SKB54742.1"/>
    <property type="molecule type" value="Genomic_DNA"/>
</dbReference>
<organism evidence="1 2">
    <name type="scientific">Parabacteroides chartae</name>
    <dbReference type="NCBI Taxonomy" id="1037355"/>
    <lineage>
        <taxon>Bacteria</taxon>
        <taxon>Pseudomonadati</taxon>
        <taxon>Bacteroidota</taxon>
        <taxon>Bacteroidia</taxon>
        <taxon>Bacteroidales</taxon>
        <taxon>Tannerellaceae</taxon>
        <taxon>Parabacteroides</taxon>
    </lineage>
</organism>
<accession>A0A1T5C572</accession>
<gene>
    <name evidence="1" type="ORF">SAMN05660349_01706</name>
</gene>
<sequence>MKPIILSFFVIIFFTALFLDNKENKPVVMERKVTSSAEFKNITKSDSILTKFVIQNNGLK</sequence>
<dbReference type="AlphaFoldDB" id="A0A1T5C572"/>